<keyword evidence="6" id="KW-1185">Reference proteome</keyword>
<dbReference type="GO" id="GO:0005524">
    <property type="term" value="F:ATP binding"/>
    <property type="evidence" value="ECO:0007669"/>
    <property type="project" value="UniProtKB-KW"/>
</dbReference>
<dbReference type="PROSITE" id="PS50893">
    <property type="entry name" value="ABC_TRANSPORTER_2"/>
    <property type="match status" value="1"/>
</dbReference>
<keyword evidence="1" id="KW-0813">Transport</keyword>
<organism evidence="5 6">
    <name type="scientific">Salininema proteolyticum</name>
    <dbReference type="NCBI Taxonomy" id="1607685"/>
    <lineage>
        <taxon>Bacteria</taxon>
        <taxon>Bacillati</taxon>
        <taxon>Actinomycetota</taxon>
        <taxon>Actinomycetes</taxon>
        <taxon>Glycomycetales</taxon>
        <taxon>Glycomycetaceae</taxon>
        <taxon>Salininema</taxon>
    </lineage>
</organism>
<evidence type="ECO:0000313" key="6">
    <source>
        <dbReference type="Proteomes" id="UP001595823"/>
    </source>
</evidence>
<proteinExistence type="predicted"/>
<evidence type="ECO:0000256" key="1">
    <source>
        <dbReference type="ARBA" id="ARBA00022448"/>
    </source>
</evidence>
<gene>
    <name evidence="5" type="ORF">ACFPET_13085</name>
</gene>
<feature type="domain" description="ABC transporter" evidence="4">
    <location>
        <begin position="13"/>
        <end position="231"/>
    </location>
</feature>
<dbReference type="Proteomes" id="UP001595823">
    <property type="component" value="Unassembled WGS sequence"/>
</dbReference>
<dbReference type="RefSeq" id="WP_380621723.1">
    <property type="nucleotide sequence ID" value="NZ_JBHSDK010000015.1"/>
</dbReference>
<evidence type="ECO:0000256" key="2">
    <source>
        <dbReference type="ARBA" id="ARBA00022741"/>
    </source>
</evidence>
<dbReference type="SUPFAM" id="SSF52540">
    <property type="entry name" value="P-loop containing nucleoside triphosphate hydrolases"/>
    <property type="match status" value="1"/>
</dbReference>
<dbReference type="EMBL" id="JBHSDK010000015">
    <property type="protein sequence ID" value="MFC4336138.1"/>
    <property type="molecule type" value="Genomic_DNA"/>
</dbReference>
<evidence type="ECO:0000259" key="4">
    <source>
        <dbReference type="PROSITE" id="PS50893"/>
    </source>
</evidence>
<evidence type="ECO:0000256" key="3">
    <source>
        <dbReference type="ARBA" id="ARBA00022840"/>
    </source>
</evidence>
<keyword evidence="3 5" id="KW-0067">ATP-binding</keyword>
<dbReference type="InterPro" id="IPR051782">
    <property type="entry name" value="ABC_Transporter_VariousFunc"/>
</dbReference>
<accession>A0ABV8U0G6</accession>
<dbReference type="Pfam" id="PF00005">
    <property type="entry name" value="ABC_tran"/>
    <property type="match status" value="1"/>
</dbReference>
<name>A0ABV8U0G6_9ACTN</name>
<dbReference type="SMART" id="SM00382">
    <property type="entry name" value="AAA"/>
    <property type="match status" value="1"/>
</dbReference>
<dbReference type="InterPro" id="IPR003439">
    <property type="entry name" value="ABC_transporter-like_ATP-bd"/>
</dbReference>
<reference evidence="6" key="1">
    <citation type="journal article" date="2019" name="Int. J. Syst. Evol. Microbiol.">
        <title>The Global Catalogue of Microorganisms (GCM) 10K type strain sequencing project: providing services to taxonomists for standard genome sequencing and annotation.</title>
        <authorList>
            <consortium name="The Broad Institute Genomics Platform"/>
            <consortium name="The Broad Institute Genome Sequencing Center for Infectious Disease"/>
            <person name="Wu L."/>
            <person name="Ma J."/>
        </authorList>
    </citation>
    <scope>NUCLEOTIDE SEQUENCE [LARGE SCALE GENOMIC DNA]</scope>
    <source>
        <strain evidence="6">IBRC-M 10908</strain>
    </source>
</reference>
<protein>
    <submittedName>
        <fullName evidence="5">ATP-binding cassette domain-containing protein</fullName>
    </submittedName>
</protein>
<dbReference type="InterPro" id="IPR003593">
    <property type="entry name" value="AAA+_ATPase"/>
</dbReference>
<comment type="caution">
    <text evidence="5">The sequence shown here is derived from an EMBL/GenBank/DDBJ whole genome shotgun (WGS) entry which is preliminary data.</text>
</comment>
<keyword evidence="2" id="KW-0547">Nucleotide-binding</keyword>
<sequence length="231" mass="24546">MAEAEPPSEPSLLEAVDVSHSYGDAPILHSVGFQVRPGGCVALTGGNGSGKSTLLHLAAGRERSTSGKILFRGSRMNGDRASTRAAIASVMDAGVFYPDLTMREHLMLVALAHGLAGEADATVDEAMAVHRIADKADLPGAALSSGQRQQMLLAAASVRPCELLILDEPEQRLDIGAREELAERLAHFKEGGKAILLATHWSRLVEDVADDEVHLVDGVDVEDGRDRDVVR</sequence>
<dbReference type="PANTHER" id="PTHR42939">
    <property type="entry name" value="ABC TRANSPORTER ATP-BINDING PROTEIN ALBC-RELATED"/>
    <property type="match status" value="1"/>
</dbReference>
<evidence type="ECO:0000313" key="5">
    <source>
        <dbReference type="EMBL" id="MFC4336138.1"/>
    </source>
</evidence>
<dbReference type="InterPro" id="IPR027417">
    <property type="entry name" value="P-loop_NTPase"/>
</dbReference>
<dbReference type="PANTHER" id="PTHR42939:SF1">
    <property type="entry name" value="ABC TRANSPORTER ATP-BINDING PROTEIN ALBC-RELATED"/>
    <property type="match status" value="1"/>
</dbReference>
<dbReference type="Gene3D" id="3.40.50.300">
    <property type="entry name" value="P-loop containing nucleotide triphosphate hydrolases"/>
    <property type="match status" value="1"/>
</dbReference>